<organism evidence="2 3">
    <name type="scientific">Hoeflea ulvae</name>
    <dbReference type="NCBI Taxonomy" id="2983764"/>
    <lineage>
        <taxon>Bacteria</taxon>
        <taxon>Pseudomonadati</taxon>
        <taxon>Pseudomonadota</taxon>
        <taxon>Alphaproteobacteria</taxon>
        <taxon>Hyphomicrobiales</taxon>
        <taxon>Rhizobiaceae</taxon>
        <taxon>Hoeflea</taxon>
    </lineage>
</organism>
<accession>A0ABT3YBA9</accession>
<sequence length="73" mass="8305">MSLKIDSKLETELTPEAVSEHETLTKAEKLDRISEMKFELERQTGRGTADLDQVEARMASINLAMERVKNRQG</sequence>
<reference evidence="2" key="1">
    <citation type="submission" date="2022-10" db="EMBL/GenBank/DDBJ databases">
        <title>Hoeflea sp. J2-29, isolated from marine algae.</title>
        <authorList>
            <person name="Kristyanto S."/>
            <person name="Kim J.M."/>
            <person name="Jeon C.O."/>
        </authorList>
    </citation>
    <scope>NUCLEOTIDE SEQUENCE</scope>
    <source>
        <strain evidence="2">J2-29</strain>
    </source>
</reference>
<proteinExistence type="predicted"/>
<protein>
    <submittedName>
        <fullName evidence="2">Uncharacterized protein</fullName>
    </submittedName>
</protein>
<dbReference type="Proteomes" id="UP001081283">
    <property type="component" value="Unassembled WGS sequence"/>
</dbReference>
<evidence type="ECO:0000313" key="2">
    <source>
        <dbReference type="EMBL" id="MCY0093148.1"/>
    </source>
</evidence>
<feature type="region of interest" description="Disordered" evidence="1">
    <location>
        <begin position="1"/>
        <end position="22"/>
    </location>
</feature>
<keyword evidence="3" id="KW-1185">Reference proteome</keyword>
<comment type="caution">
    <text evidence="2">The sequence shown here is derived from an EMBL/GenBank/DDBJ whole genome shotgun (WGS) entry which is preliminary data.</text>
</comment>
<dbReference type="EMBL" id="JAOVZQ010000001">
    <property type="protein sequence ID" value="MCY0093148.1"/>
    <property type="molecule type" value="Genomic_DNA"/>
</dbReference>
<feature type="compositionally biased region" description="Basic and acidic residues" evidence="1">
    <location>
        <begin position="1"/>
        <end position="11"/>
    </location>
</feature>
<evidence type="ECO:0000256" key="1">
    <source>
        <dbReference type="SAM" id="MobiDB-lite"/>
    </source>
</evidence>
<name>A0ABT3YBA9_9HYPH</name>
<dbReference type="RefSeq" id="WP_267611132.1">
    <property type="nucleotide sequence ID" value="NZ_JAOVZQ010000001.1"/>
</dbReference>
<evidence type="ECO:0000313" key="3">
    <source>
        <dbReference type="Proteomes" id="UP001081283"/>
    </source>
</evidence>
<gene>
    <name evidence="2" type="ORF">OEG82_03730</name>
</gene>